<dbReference type="InterPro" id="IPR024107">
    <property type="entry name" value="Tyr-tRNA-ligase_bac_1"/>
</dbReference>
<evidence type="ECO:0000256" key="11">
    <source>
        <dbReference type="ARBA" id="ARBA00023128"/>
    </source>
</evidence>
<reference evidence="16" key="1">
    <citation type="submission" date="2021-08" db="EMBL/GenBank/DDBJ databases">
        <authorList>
            <person name="Misof B."/>
            <person name="Oliver O."/>
            <person name="Podsiadlowski L."/>
            <person name="Donath A."/>
            <person name="Peters R."/>
            <person name="Mayer C."/>
            <person name="Rust J."/>
            <person name="Gunkel S."/>
            <person name="Lesny P."/>
            <person name="Martin S."/>
            <person name="Oeyen J.P."/>
            <person name="Petersen M."/>
            <person name="Panagiotis P."/>
            <person name="Wilbrandt J."/>
            <person name="Tanja T."/>
        </authorList>
    </citation>
    <scope>NUCLEOTIDE SEQUENCE</scope>
    <source>
        <strain evidence="16">GBR_01_08_01A</strain>
        <tissue evidence="16">Thorax + abdomen</tissue>
    </source>
</reference>
<dbReference type="GO" id="GO:0004831">
    <property type="term" value="F:tyrosine-tRNA ligase activity"/>
    <property type="evidence" value="ECO:0007669"/>
    <property type="project" value="UniProtKB-EC"/>
</dbReference>
<keyword evidence="5 14" id="KW-0436">Ligase</keyword>
<dbReference type="GO" id="GO:0006437">
    <property type="term" value="P:tyrosyl-tRNA aminoacylation"/>
    <property type="evidence" value="ECO:0007669"/>
    <property type="project" value="InterPro"/>
</dbReference>
<keyword evidence="12 14" id="KW-0030">Aminoacyl-tRNA synthetase</keyword>
<dbReference type="GO" id="GO:0005829">
    <property type="term" value="C:cytosol"/>
    <property type="evidence" value="ECO:0007669"/>
    <property type="project" value="TreeGrafter"/>
</dbReference>
<dbReference type="GO" id="GO:0005524">
    <property type="term" value="F:ATP binding"/>
    <property type="evidence" value="ECO:0007669"/>
    <property type="project" value="UniProtKB-KW"/>
</dbReference>
<dbReference type="GO" id="GO:0003723">
    <property type="term" value="F:RNA binding"/>
    <property type="evidence" value="ECO:0007669"/>
    <property type="project" value="UniProtKB-KW"/>
</dbReference>
<dbReference type="Pfam" id="PF22421">
    <property type="entry name" value="SYY_C-terminal"/>
    <property type="match status" value="1"/>
</dbReference>
<comment type="similarity">
    <text evidence="3 14">Belongs to the class-I aminoacyl-tRNA synthetase family.</text>
</comment>
<organism evidence="16 17">
    <name type="scientific">Odynerus spinipes</name>
    <dbReference type="NCBI Taxonomy" id="1348599"/>
    <lineage>
        <taxon>Eukaryota</taxon>
        <taxon>Metazoa</taxon>
        <taxon>Ecdysozoa</taxon>
        <taxon>Arthropoda</taxon>
        <taxon>Hexapoda</taxon>
        <taxon>Insecta</taxon>
        <taxon>Pterygota</taxon>
        <taxon>Neoptera</taxon>
        <taxon>Endopterygota</taxon>
        <taxon>Hymenoptera</taxon>
        <taxon>Apocrita</taxon>
        <taxon>Aculeata</taxon>
        <taxon>Vespoidea</taxon>
        <taxon>Vespidae</taxon>
        <taxon>Eumeninae</taxon>
        <taxon>Odynerus</taxon>
    </lineage>
</organism>
<evidence type="ECO:0000256" key="8">
    <source>
        <dbReference type="ARBA" id="ARBA00022884"/>
    </source>
</evidence>
<evidence type="ECO:0000256" key="6">
    <source>
        <dbReference type="ARBA" id="ARBA00022741"/>
    </source>
</evidence>
<name>A0AAD9RSZ0_9HYME</name>
<evidence type="ECO:0000313" key="16">
    <source>
        <dbReference type="EMBL" id="KAK2585382.1"/>
    </source>
</evidence>
<keyword evidence="8" id="KW-0694">RNA-binding</keyword>
<evidence type="ECO:0000256" key="2">
    <source>
        <dbReference type="ARBA" id="ARBA00004305"/>
    </source>
</evidence>
<dbReference type="InterPro" id="IPR002305">
    <property type="entry name" value="aa-tRNA-synth_Ic"/>
</dbReference>
<dbReference type="InterPro" id="IPR036986">
    <property type="entry name" value="S4_RNA-bd_sf"/>
</dbReference>
<dbReference type="CDD" id="cd00805">
    <property type="entry name" value="TyrRS_core"/>
    <property type="match status" value="1"/>
</dbReference>
<evidence type="ECO:0000256" key="9">
    <source>
        <dbReference type="ARBA" id="ARBA00022917"/>
    </source>
</evidence>
<comment type="subcellular location">
    <subcellularLocation>
        <location evidence="2">Mitochondrion matrix</location>
    </subcellularLocation>
</comment>
<dbReference type="EC" id="6.1.1.1" evidence="14"/>
<dbReference type="Gene3D" id="3.40.50.620">
    <property type="entry name" value="HUPs"/>
    <property type="match status" value="1"/>
</dbReference>
<dbReference type="Gene3D" id="1.10.240.10">
    <property type="entry name" value="Tyrosyl-Transfer RNA Synthetase"/>
    <property type="match status" value="1"/>
</dbReference>
<dbReference type="Pfam" id="PF00579">
    <property type="entry name" value="tRNA-synt_1b"/>
    <property type="match status" value="1"/>
</dbReference>
<dbReference type="Gene3D" id="3.10.290.10">
    <property type="entry name" value="RNA-binding S4 domain"/>
    <property type="match status" value="1"/>
</dbReference>
<protein>
    <recommendedName>
        <fullName evidence="14">Tyrosine--tRNA ligase</fullName>
        <ecNumber evidence="14">6.1.1.1</ecNumber>
    </recommendedName>
    <alternativeName>
        <fullName evidence="14">Tyrosyl-tRNA synthetase</fullName>
    </alternativeName>
</protein>
<evidence type="ECO:0000313" key="17">
    <source>
        <dbReference type="Proteomes" id="UP001258017"/>
    </source>
</evidence>
<evidence type="ECO:0000256" key="13">
    <source>
        <dbReference type="ARBA" id="ARBA00048248"/>
    </source>
</evidence>
<dbReference type="FunFam" id="1.10.240.10:FF:000001">
    <property type="entry name" value="Tyrosine--tRNA ligase"/>
    <property type="match status" value="1"/>
</dbReference>
<dbReference type="InterPro" id="IPR054608">
    <property type="entry name" value="SYY-like_C"/>
</dbReference>
<comment type="subunit">
    <text evidence="4">Homodimer.</text>
</comment>
<accession>A0AAD9RSZ0</accession>
<reference evidence="16" key="2">
    <citation type="journal article" date="2023" name="Commun. Biol.">
        <title>Intrasexual cuticular hydrocarbon dimorphism in a wasp sheds light on hydrocarbon biosynthesis genes in Hymenoptera.</title>
        <authorList>
            <person name="Moris V.C."/>
            <person name="Podsiadlowski L."/>
            <person name="Martin S."/>
            <person name="Oeyen J.P."/>
            <person name="Donath A."/>
            <person name="Petersen M."/>
            <person name="Wilbrandt J."/>
            <person name="Misof B."/>
            <person name="Liedtke D."/>
            <person name="Thamm M."/>
            <person name="Scheiner R."/>
            <person name="Schmitt T."/>
            <person name="Niehuis O."/>
        </authorList>
    </citation>
    <scope>NUCLEOTIDE SEQUENCE</scope>
    <source>
        <strain evidence="16">GBR_01_08_01A</strain>
    </source>
</reference>
<dbReference type="HAMAP" id="MF_02006">
    <property type="entry name" value="Tyr_tRNA_synth_type1"/>
    <property type="match status" value="1"/>
</dbReference>
<dbReference type="SUPFAM" id="SSF55174">
    <property type="entry name" value="Alpha-L RNA-binding motif"/>
    <property type="match status" value="1"/>
</dbReference>
<dbReference type="InterPro" id="IPR014729">
    <property type="entry name" value="Rossmann-like_a/b/a_fold"/>
</dbReference>
<gene>
    <name evidence="16" type="ORF">KPH14_010057</name>
</gene>
<sequence length="462" mass="52464">MHIRRLLSVRTFFRQVCRGKHSSYSNRNILKLHERGMYEDVFPDNCTDEITNLLIKSPQCVYAGFDPTASSLHIGNLLILMNLLQWQRAGHQVVAVLGGATGLIGDPSHRKAERVEMEETILYSNLQSIRENIENIFNNHEQYFWTDKTSKLKPLIIVNNLDWYTDINVIQFIRKVGKFFRLGTMLGRTSVQSRLNSETGMSFTEFTYQVFQAYDWLHLATKYNCLFQIGGSDQMGNIMSGYDLVTKCTRKTVYGITLPLITAEGGKKFGKSVGNAVWLSPSQSSSFQLYQFFIRTKDSDVEKLLKLFTFLPLGKIAEIVEEHFKHPEDRMAQKVLAEEVTLLVHGESGLNAAKETSNILYNKSIESLVKLNADEIADIFEGATVVDVIGEPGLTVYELATKAKCFKTDHDARRIIEAGGFYINYAKVTNLKEVIVPGIHILSNNVTLLRVGKKTYHIIRWV</sequence>
<evidence type="ECO:0000256" key="4">
    <source>
        <dbReference type="ARBA" id="ARBA00011738"/>
    </source>
</evidence>
<keyword evidence="11" id="KW-0496">Mitochondrion</keyword>
<dbReference type="NCBIfam" id="TIGR00234">
    <property type="entry name" value="tyrS"/>
    <property type="match status" value="1"/>
</dbReference>
<evidence type="ECO:0000256" key="10">
    <source>
        <dbReference type="ARBA" id="ARBA00022946"/>
    </source>
</evidence>
<keyword evidence="9 14" id="KW-0648">Protein biosynthesis</keyword>
<keyword evidence="10" id="KW-0809">Transit peptide</keyword>
<evidence type="ECO:0000256" key="14">
    <source>
        <dbReference type="RuleBase" id="RU361234"/>
    </source>
</evidence>
<dbReference type="Proteomes" id="UP001258017">
    <property type="component" value="Unassembled WGS sequence"/>
</dbReference>
<proteinExistence type="inferred from homology"/>
<evidence type="ECO:0000256" key="12">
    <source>
        <dbReference type="ARBA" id="ARBA00023146"/>
    </source>
</evidence>
<dbReference type="InterPro" id="IPR024088">
    <property type="entry name" value="Tyr-tRNA-ligase_bac-type"/>
</dbReference>
<evidence type="ECO:0000256" key="7">
    <source>
        <dbReference type="ARBA" id="ARBA00022840"/>
    </source>
</evidence>
<dbReference type="FunFam" id="3.40.50.620:FF:000107">
    <property type="entry name" value="Tyrosine--tRNA ligase"/>
    <property type="match status" value="1"/>
</dbReference>
<keyword evidence="6 14" id="KW-0547">Nucleotide-binding</keyword>
<evidence type="ECO:0000256" key="3">
    <source>
        <dbReference type="ARBA" id="ARBA00005594"/>
    </source>
</evidence>
<dbReference type="SUPFAM" id="SSF52374">
    <property type="entry name" value="Nucleotidylyl transferase"/>
    <property type="match status" value="1"/>
</dbReference>
<keyword evidence="7 14" id="KW-0067">ATP-binding</keyword>
<dbReference type="PANTHER" id="PTHR11766:SF0">
    <property type="entry name" value="TYROSINE--TRNA LIGASE, MITOCHONDRIAL"/>
    <property type="match status" value="1"/>
</dbReference>
<comment type="caution">
    <text evidence="16">The sequence shown here is derived from an EMBL/GenBank/DDBJ whole genome shotgun (WGS) entry which is preliminary data.</text>
</comment>
<keyword evidence="17" id="KW-1185">Reference proteome</keyword>
<comment type="function">
    <text evidence="1">Catalyzes the attachment of tyrosine to tRNA(Tyr) in a two-step reaction: tyrosine is first activated by ATP to form Tyr-AMP and then transferred to the acceptor end of tRNA(Tyr).</text>
</comment>
<dbReference type="FunFam" id="3.10.290.10:FF:000017">
    <property type="entry name" value="Tyrosine--tRNA ligase"/>
    <property type="match status" value="1"/>
</dbReference>
<evidence type="ECO:0000256" key="1">
    <source>
        <dbReference type="ARBA" id="ARBA00002025"/>
    </source>
</evidence>
<evidence type="ECO:0000256" key="5">
    <source>
        <dbReference type="ARBA" id="ARBA00022598"/>
    </source>
</evidence>
<evidence type="ECO:0000259" key="15">
    <source>
        <dbReference type="Pfam" id="PF22421"/>
    </source>
</evidence>
<feature type="domain" description="Tyrosine--tRNA ligase SYY-like C-terminal" evidence="15">
    <location>
        <begin position="375"/>
        <end position="459"/>
    </location>
</feature>
<comment type="catalytic activity">
    <reaction evidence="13 14">
        <text>tRNA(Tyr) + L-tyrosine + ATP = L-tyrosyl-tRNA(Tyr) + AMP + diphosphate + H(+)</text>
        <dbReference type="Rhea" id="RHEA:10220"/>
        <dbReference type="Rhea" id="RHEA-COMP:9706"/>
        <dbReference type="Rhea" id="RHEA-COMP:9707"/>
        <dbReference type="ChEBI" id="CHEBI:15378"/>
        <dbReference type="ChEBI" id="CHEBI:30616"/>
        <dbReference type="ChEBI" id="CHEBI:33019"/>
        <dbReference type="ChEBI" id="CHEBI:58315"/>
        <dbReference type="ChEBI" id="CHEBI:78442"/>
        <dbReference type="ChEBI" id="CHEBI:78536"/>
        <dbReference type="ChEBI" id="CHEBI:456215"/>
        <dbReference type="EC" id="6.1.1.1"/>
    </reaction>
</comment>
<dbReference type="InterPro" id="IPR002307">
    <property type="entry name" value="Tyr-tRNA-ligase"/>
</dbReference>
<dbReference type="PANTHER" id="PTHR11766">
    <property type="entry name" value="TYROSYL-TRNA SYNTHETASE"/>
    <property type="match status" value="1"/>
</dbReference>
<dbReference type="EMBL" id="JAIFRP010000021">
    <property type="protein sequence ID" value="KAK2585382.1"/>
    <property type="molecule type" value="Genomic_DNA"/>
</dbReference>
<dbReference type="PRINTS" id="PR01040">
    <property type="entry name" value="TRNASYNTHTYR"/>
</dbReference>
<dbReference type="AlphaFoldDB" id="A0AAD9RSZ0"/>
<dbReference type="GO" id="GO:0005759">
    <property type="term" value="C:mitochondrial matrix"/>
    <property type="evidence" value="ECO:0007669"/>
    <property type="project" value="UniProtKB-SubCell"/>
</dbReference>